<proteinExistence type="predicted"/>
<name>A0A7S3PX74_9STRA</name>
<dbReference type="AlphaFoldDB" id="A0A7S3PX74"/>
<gene>
    <name evidence="3" type="ORF">CDEB00056_LOCUS3005</name>
</gene>
<feature type="signal peptide" evidence="1">
    <location>
        <begin position="1"/>
        <end position="25"/>
    </location>
</feature>
<dbReference type="InterPro" id="IPR003582">
    <property type="entry name" value="ShKT_dom"/>
</dbReference>
<evidence type="ECO:0000259" key="2">
    <source>
        <dbReference type="PROSITE" id="PS51670"/>
    </source>
</evidence>
<sequence length="365" mass="40604">MTKISSAMYMITFLSTVSMISSAQAHQSNLRRRSQQAISCPCFDIEHDAALISTDIDYLANIEIDFNREKSCLSNPKMNKIYWTPIFAADRPDADIVMPIDGVKYNYLNTINDSETNVYSCERNDWHKSITPYEAQACMDLMSRRCDDDLPQMCQVANLSDVEKIMTQVKSGDIVLDEERSCDTTSISYGLYAENTNLALASSDGTTHCRTIIQETCSQLEQSIEVPPDHSCVDDPSFVLHGNTIAGNIEAAIHAITGVISTIKNCAWVAEEDSDSRCLALSKDGDFDGKRAFEFCRKTCGRCKCADASNEDEKCCKDNKNNFRLKDGESKSCDWAAKNSTRKSIRCSKRAVAKNCPETCGFCPA</sequence>
<evidence type="ECO:0000313" key="3">
    <source>
        <dbReference type="EMBL" id="CAE0458164.1"/>
    </source>
</evidence>
<reference evidence="3" key="1">
    <citation type="submission" date="2021-01" db="EMBL/GenBank/DDBJ databases">
        <authorList>
            <person name="Corre E."/>
            <person name="Pelletier E."/>
            <person name="Niang G."/>
            <person name="Scheremetjew M."/>
            <person name="Finn R."/>
            <person name="Kale V."/>
            <person name="Holt S."/>
            <person name="Cochrane G."/>
            <person name="Meng A."/>
            <person name="Brown T."/>
            <person name="Cohen L."/>
        </authorList>
    </citation>
    <scope>NUCLEOTIDE SEQUENCE</scope>
    <source>
        <strain evidence="3">MM31A-1</strain>
    </source>
</reference>
<feature type="chain" id="PRO_5031153652" description="ShKT domain-containing protein" evidence="1">
    <location>
        <begin position="26"/>
        <end position="365"/>
    </location>
</feature>
<keyword evidence="1" id="KW-0732">Signal</keyword>
<protein>
    <recommendedName>
        <fullName evidence="2">ShKT domain-containing protein</fullName>
    </recommendedName>
</protein>
<evidence type="ECO:0000256" key="1">
    <source>
        <dbReference type="SAM" id="SignalP"/>
    </source>
</evidence>
<organism evidence="3">
    <name type="scientific">Chaetoceros debilis</name>
    <dbReference type="NCBI Taxonomy" id="122233"/>
    <lineage>
        <taxon>Eukaryota</taxon>
        <taxon>Sar</taxon>
        <taxon>Stramenopiles</taxon>
        <taxon>Ochrophyta</taxon>
        <taxon>Bacillariophyta</taxon>
        <taxon>Coscinodiscophyceae</taxon>
        <taxon>Chaetocerotophycidae</taxon>
        <taxon>Chaetocerotales</taxon>
        <taxon>Chaetocerotaceae</taxon>
        <taxon>Chaetoceros</taxon>
    </lineage>
</organism>
<accession>A0A7S3PX74</accession>
<dbReference type="EMBL" id="HBIO01004384">
    <property type="protein sequence ID" value="CAE0458164.1"/>
    <property type="molecule type" value="Transcribed_RNA"/>
</dbReference>
<dbReference type="PROSITE" id="PS51670">
    <property type="entry name" value="SHKT"/>
    <property type="match status" value="1"/>
</dbReference>
<feature type="domain" description="ShKT" evidence="2">
    <location>
        <begin position="316"/>
        <end position="363"/>
    </location>
</feature>